<sequence length="52" mass="5884">MDTFPIFQAPPQVPYLQRHLFQHQHFLQPLGGAHTLSASCANPFRKPVIKAT</sequence>
<feature type="non-terminal residue" evidence="1">
    <location>
        <position position="52"/>
    </location>
</feature>
<gene>
    <name evidence="1" type="ORF">NECAME_18292</name>
</gene>
<accession>W2SVE4</accession>
<dbReference type="Proteomes" id="UP000053676">
    <property type="component" value="Unassembled WGS sequence"/>
</dbReference>
<evidence type="ECO:0000313" key="2">
    <source>
        <dbReference type="Proteomes" id="UP000053676"/>
    </source>
</evidence>
<organism evidence="1 2">
    <name type="scientific">Necator americanus</name>
    <name type="common">Human hookworm</name>
    <dbReference type="NCBI Taxonomy" id="51031"/>
    <lineage>
        <taxon>Eukaryota</taxon>
        <taxon>Metazoa</taxon>
        <taxon>Ecdysozoa</taxon>
        <taxon>Nematoda</taxon>
        <taxon>Chromadorea</taxon>
        <taxon>Rhabditida</taxon>
        <taxon>Rhabditina</taxon>
        <taxon>Rhabditomorpha</taxon>
        <taxon>Strongyloidea</taxon>
        <taxon>Ancylostomatidae</taxon>
        <taxon>Bunostominae</taxon>
        <taxon>Necator</taxon>
    </lineage>
</organism>
<protein>
    <submittedName>
        <fullName evidence="1">Uncharacterized protein</fullName>
    </submittedName>
</protein>
<evidence type="ECO:0000313" key="1">
    <source>
        <dbReference type="EMBL" id="ETN73498.1"/>
    </source>
</evidence>
<keyword evidence="2" id="KW-1185">Reference proteome</keyword>
<dbReference type="KEGG" id="nai:NECAME_18292"/>
<dbReference type="EMBL" id="KI660580">
    <property type="protein sequence ID" value="ETN73498.1"/>
    <property type="molecule type" value="Genomic_DNA"/>
</dbReference>
<name>W2SVE4_NECAM</name>
<dbReference type="AlphaFoldDB" id="W2SVE4"/>
<proteinExistence type="predicted"/>
<reference evidence="2" key="1">
    <citation type="journal article" date="2014" name="Nat. Genet.">
        <title>Genome of the human hookworm Necator americanus.</title>
        <authorList>
            <person name="Tang Y.T."/>
            <person name="Gao X."/>
            <person name="Rosa B.A."/>
            <person name="Abubucker S."/>
            <person name="Hallsworth-Pepin K."/>
            <person name="Martin J."/>
            <person name="Tyagi R."/>
            <person name="Heizer E."/>
            <person name="Zhang X."/>
            <person name="Bhonagiri-Palsikar V."/>
            <person name="Minx P."/>
            <person name="Warren W.C."/>
            <person name="Wang Q."/>
            <person name="Zhan B."/>
            <person name="Hotez P.J."/>
            <person name="Sternberg P.W."/>
            <person name="Dougall A."/>
            <person name="Gaze S.T."/>
            <person name="Mulvenna J."/>
            <person name="Sotillo J."/>
            <person name="Ranganathan S."/>
            <person name="Rabelo E.M."/>
            <person name="Wilson R.K."/>
            <person name="Felgner P.L."/>
            <person name="Bethony J."/>
            <person name="Hawdon J.M."/>
            <person name="Gasser R.B."/>
            <person name="Loukas A."/>
            <person name="Mitreva M."/>
        </authorList>
    </citation>
    <scope>NUCLEOTIDE SEQUENCE [LARGE SCALE GENOMIC DNA]</scope>
</reference>